<dbReference type="OrthoDB" id="119742at2"/>
<comment type="pathway">
    <text evidence="2">Glycan metabolism; lacto-N-neotetraose biosynthesis.</text>
</comment>
<dbReference type="RefSeq" id="WP_090690039.1">
    <property type="nucleotide sequence ID" value="NZ_CADERL010000021.1"/>
</dbReference>
<evidence type="ECO:0000256" key="1">
    <source>
        <dbReference type="ARBA" id="ARBA00005068"/>
    </source>
</evidence>
<accession>A0A1G8HGX5</accession>
<gene>
    <name evidence="5" type="ORF">SAMN05216466_116142</name>
</gene>
<dbReference type="GO" id="GO:0016740">
    <property type="term" value="F:transferase activity"/>
    <property type="evidence" value="ECO:0007669"/>
    <property type="project" value="UniProtKB-KW"/>
</dbReference>
<organism evidence="5 6">
    <name type="scientific">Paraburkholderia phenazinium</name>
    <dbReference type="NCBI Taxonomy" id="60549"/>
    <lineage>
        <taxon>Bacteria</taxon>
        <taxon>Pseudomonadati</taxon>
        <taxon>Pseudomonadota</taxon>
        <taxon>Betaproteobacteria</taxon>
        <taxon>Burkholderiales</taxon>
        <taxon>Burkholderiaceae</taxon>
        <taxon>Paraburkholderia</taxon>
    </lineage>
</organism>
<keyword evidence="3" id="KW-0448">Lipopolysaccharide biosynthesis</keyword>
<dbReference type="InterPro" id="IPR002654">
    <property type="entry name" value="Glyco_trans_25"/>
</dbReference>
<evidence type="ECO:0000259" key="4">
    <source>
        <dbReference type="Pfam" id="PF01755"/>
    </source>
</evidence>
<protein>
    <submittedName>
        <fullName evidence="5">Glycosyltransferase involved in LPS biosynthesis, GR25 family</fullName>
    </submittedName>
</protein>
<dbReference type="Pfam" id="PF01755">
    <property type="entry name" value="Glyco_transf_25"/>
    <property type="match status" value="1"/>
</dbReference>
<evidence type="ECO:0000313" key="6">
    <source>
        <dbReference type="Proteomes" id="UP000199706"/>
    </source>
</evidence>
<evidence type="ECO:0000313" key="5">
    <source>
        <dbReference type="EMBL" id="SDI05781.1"/>
    </source>
</evidence>
<dbReference type="GO" id="GO:0009103">
    <property type="term" value="P:lipopolysaccharide biosynthetic process"/>
    <property type="evidence" value="ECO:0007669"/>
    <property type="project" value="UniProtKB-KW"/>
</dbReference>
<dbReference type="Proteomes" id="UP000199706">
    <property type="component" value="Unassembled WGS sequence"/>
</dbReference>
<evidence type="ECO:0000256" key="2">
    <source>
        <dbReference type="ARBA" id="ARBA00005222"/>
    </source>
</evidence>
<comment type="pathway">
    <text evidence="1">Bacterial outer membrane biogenesis; lipooligosaccharide biosynthesis.</text>
</comment>
<feature type="domain" description="Glycosyl transferase family 25" evidence="4">
    <location>
        <begin position="6"/>
        <end position="194"/>
    </location>
</feature>
<sequence>MRLDGYYINLDRSVERRQLFEEQLDSLDLAEWIRRFPAVDGHVAGPYEAKLDNNVWACRRSHELIIQQADPETVTAIFEDDAEISRYFSSTITESNMQSFIERTPTADIVFLDCAMYWLKAPLLLAAAERHLNINDVELNGDGGSRQFSGVDILDTKGIYAYCAAAYLVTPRGKRTLLRLINDVREQPDVPIDRLYLRWIETGELSCSLLVPFLATPRFEMPSTITSNENLSQTVDPEEYLWVNVLRRLLFAGNTTLDLPALEALTTVNATSSEYRLGMRVYETFRQDF</sequence>
<dbReference type="EMBL" id="FNCJ01000016">
    <property type="protein sequence ID" value="SDI05781.1"/>
    <property type="molecule type" value="Genomic_DNA"/>
</dbReference>
<proteinExistence type="predicted"/>
<keyword evidence="5" id="KW-0808">Transferase</keyword>
<name>A0A1G8HGX5_9BURK</name>
<dbReference type="AlphaFoldDB" id="A0A1G8HGX5"/>
<reference evidence="5 6" key="1">
    <citation type="submission" date="2016-10" db="EMBL/GenBank/DDBJ databases">
        <authorList>
            <person name="de Groot N.N."/>
        </authorList>
    </citation>
    <scope>NUCLEOTIDE SEQUENCE [LARGE SCALE GENOMIC DNA]</scope>
    <source>
        <strain evidence="5 6">LMG 2247</strain>
    </source>
</reference>
<evidence type="ECO:0000256" key="3">
    <source>
        <dbReference type="ARBA" id="ARBA00022985"/>
    </source>
</evidence>